<keyword evidence="6 9" id="KW-1133">Transmembrane helix</keyword>
<evidence type="ECO:0000256" key="7">
    <source>
        <dbReference type="ARBA" id="ARBA00023065"/>
    </source>
</evidence>
<dbReference type="VEuPathDB" id="ToxoDB:EMWEY_00005400"/>
<dbReference type="GO" id="GO:0007035">
    <property type="term" value="P:vacuolar acidification"/>
    <property type="evidence" value="ECO:0007669"/>
    <property type="project" value="TreeGrafter"/>
</dbReference>
<keyword evidence="5 9" id="KW-0375">Hydrogen ion transport</keyword>
<organism evidence="11 12">
    <name type="scientific">Eimeria maxima</name>
    <name type="common">Coccidian parasite</name>
    <dbReference type="NCBI Taxonomy" id="5804"/>
    <lineage>
        <taxon>Eukaryota</taxon>
        <taxon>Sar</taxon>
        <taxon>Alveolata</taxon>
        <taxon>Apicomplexa</taxon>
        <taxon>Conoidasida</taxon>
        <taxon>Coccidia</taxon>
        <taxon>Eucoccidiorida</taxon>
        <taxon>Eimeriorina</taxon>
        <taxon>Eimeriidae</taxon>
        <taxon>Eimeria</taxon>
    </lineage>
</organism>
<keyword evidence="3 9" id="KW-0813">Transport</keyword>
<keyword evidence="7 9" id="KW-0406">Ion transport</keyword>
<keyword evidence="12" id="KW-1185">Reference proteome</keyword>
<comment type="subcellular location">
    <subcellularLocation>
        <location evidence="1">Membrane</location>
        <topology evidence="1">Multi-pass membrane protein</topology>
    </subcellularLocation>
</comment>
<dbReference type="PIRSF" id="PIRSF001293">
    <property type="entry name" value="ATP6V0A1"/>
    <property type="match status" value="1"/>
</dbReference>
<evidence type="ECO:0000313" key="12">
    <source>
        <dbReference type="Proteomes" id="UP000030763"/>
    </source>
</evidence>
<dbReference type="GO" id="GO:0046961">
    <property type="term" value="F:proton-transporting ATPase activity, rotational mechanism"/>
    <property type="evidence" value="ECO:0007669"/>
    <property type="project" value="InterPro"/>
</dbReference>
<evidence type="ECO:0000313" key="11">
    <source>
        <dbReference type="EMBL" id="CDJ56961.1"/>
    </source>
</evidence>
<comment type="function">
    <text evidence="9">Essential component of the vacuolar proton pump (V-ATPase), a multimeric enzyme that catalyzes the translocation of protons across the membranes. Required for assembly and activity of the V-ATPase.</text>
</comment>
<evidence type="ECO:0000256" key="4">
    <source>
        <dbReference type="ARBA" id="ARBA00022692"/>
    </source>
</evidence>
<dbReference type="InterPro" id="IPR026028">
    <property type="entry name" value="V-type_ATPase_116kDa_su_euka"/>
</dbReference>
<dbReference type="OrthoDB" id="347481at2759"/>
<dbReference type="PANTHER" id="PTHR11629:SF63">
    <property type="entry name" value="V-TYPE PROTON ATPASE SUBUNIT A"/>
    <property type="match status" value="1"/>
</dbReference>
<comment type="similarity">
    <text evidence="2 9">Belongs to the V-ATPase 116 kDa subunit family.</text>
</comment>
<keyword evidence="4 9" id="KW-0812">Transmembrane</keyword>
<keyword evidence="10" id="KW-0175">Coiled coil</keyword>
<feature type="transmembrane region" description="Helical" evidence="9">
    <location>
        <begin position="641"/>
        <end position="664"/>
    </location>
</feature>
<accession>U6LYX3</accession>
<dbReference type="GeneID" id="25334526"/>
<dbReference type="AlphaFoldDB" id="U6LYX3"/>
<evidence type="ECO:0000256" key="10">
    <source>
        <dbReference type="SAM" id="Coils"/>
    </source>
</evidence>
<evidence type="ECO:0000256" key="5">
    <source>
        <dbReference type="ARBA" id="ARBA00022781"/>
    </source>
</evidence>
<name>U6LYX3_EIMMA</name>
<evidence type="ECO:0000256" key="1">
    <source>
        <dbReference type="ARBA" id="ARBA00004141"/>
    </source>
</evidence>
<feature type="transmembrane region" description="Helical" evidence="9">
    <location>
        <begin position="608"/>
        <end position="629"/>
    </location>
</feature>
<feature type="coiled-coil region" evidence="10">
    <location>
        <begin position="50"/>
        <end position="77"/>
    </location>
</feature>
<evidence type="ECO:0000256" key="3">
    <source>
        <dbReference type="ARBA" id="ARBA00022448"/>
    </source>
</evidence>
<dbReference type="InterPro" id="IPR002490">
    <property type="entry name" value="V-ATPase_116kDa_su"/>
</dbReference>
<dbReference type="RefSeq" id="XP_013333611.1">
    <property type="nucleotide sequence ID" value="XM_013478157.1"/>
</dbReference>
<feature type="transmembrane region" description="Helical" evidence="9">
    <location>
        <begin position="703"/>
        <end position="722"/>
    </location>
</feature>
<reference evidence="11" key="1">
    <citation type="submission" date="2013-10" db="EMBL/GenBank/DDBJ databases">
        <title>Genomic analysis of the causative agents of coccidiosis in chickens.</title>
        <authorList>
            <person name="Reid A.J."/>
            <person name="Blake D."/>
            <person name="Billington K."/>
            <person name="Browne H."/>
            <person name="Dunn M."/>
            <person name="Hung S."/>
            <person name="Kawahara F."/>
            <person name="Miranda-Saavedra D."/>
            <person name="Mourier T."/>
            <person name="Nagra H."/>
            <person name="Otto T.D."/>
            <person name="Rawlings N."/>
            <person name="Sanchez A."/>
            <person name="Sanders M."/>
            <person name="Subramaniam C."/>
            <person name="Tay Y."/>
            <person name="Dear P."/>
            <person name="Doerig C."/>
            <person name="Gruber A."/>
            <person name="Parkinson J."/>
            <person name="Shirley M."/>
            <person name="Wan K.L."/>
            <person name="Berriman M."/>
            <person name="Tomley F."/>
            <person name="Pain A."/>
        </authorList>
    </citation>
    <scope>NUCLEOTIDE SEQUENCE [LARGE SCALE GENOMIC DNA]</scope>
    <source>
        <strain evidence="11">Weybridge</strain>
    </source>
</reference>
<evidence type="ECO:0000256" key="6">
    <source>
        <dbReference type="ARBA" id="ARBA00022989"/>
    </source>
</evidence>
<dbReference type="GO" id="GO:0051117">
    <property type="term" value="F:ATPase binding"/>
    <property type="evidence" value="ECO:0007669"/>
    <property type="project" value="TreeGrafter"/>
</dbReference>
<dbReference type="EMBL" id="HG719181">
    <property type="protein sequence ID" value="CDJ56961.1"/>
    <property type="molecule type" value="Genomic_DNA"/>
</dbReference>
<reference evidence="11" key="2">
    <citation type="submission" date="2013-10" db="EMBL/GenBank/DDBJ databases">
        <authorList>
            <person name="Aslett M."/>
        </authorList>
    </citation>
    <scope>NUCLEOTIDE SEQUENCE [LARGE SCALE GENOMIC DNA]</scope>
    <source>
        <strain evidence="11">Weybridge</strain>
    </source>
</reference>
<gene>
    <name evidence="11" type="ORF">EMWEY_00005400</name>
</gene>
<evidence type="ECO:0000256" key="2">
    <source>
        <dbReference type="ARBA" id="ARBA00009904"/>
    </source>
</evidence>
<evidence type="ECO:0000256" key="8">
    <source>
        <dbReference type="ARBA" id="ARBA00023136"/>
    </source>
</evidence>
<dbReference type="OMA" id="HYVIHTI"/>
<protein>
    <recommendedName>
        <fullName evidence="9">V-type proton ATPase subunit a</fullName>
    </recommendedName>
</protein>
<feature type="transmembrane region" description="Helical" evidence="9">
    <location>
        <begin position="847"/>
        <end position="874"/>
    </location>
</feature>
<proteinExistence type="inferred from homology"/>
<feature type="transmembrane region" description="Helical" evidence="9">
    <location>
        <begin position="486"/>
        <end position="508"/>
    </location>
</feature>
<dbReference type="Proteomes" id="UP000030763">
    <property type="component" value="Unassembled WGS sequence"/>
</dbReference>
<feature type="transmembrane region" description="Helical" evidence="9">
    <location>
        <begin position="528"/>
        <end position="546"/>
    </location>
</feature>
<dbReference type="Pfam" id="PF01496">
    <property type="entry name" value="V_ATPase_I"/>
    <property type="match status" value="1"/>
</dbReference>
<dbReference type="PANTHER" id="PTHR11629">
    <property type="entry name" value="VACUOLAR PROTON ATPASES"/>
    <property type="match status" value="1"/>
</dbReference>
<evidence type="ECO:0000256" key="9">
    <source>
        <dbReference type="RuleBase" id="RU361189"/>
    </source>
</evidence>
<keyword evidence="8 9" id="KW-0472">Membrane</keyword>
<sequence>MSTFRSEPMVRGTMVLPSSLPIAHEILERIGRLGAVQFVDMQANALVRPYNNYIQRIEEMERIIRFLQEEIRCLEGGPGAARAAAAAAAGAGGGAAATAARHEGSLVVVAPEGEKSFLDNGHGYVLDKVEEALSRLYGQFVLFKGNNTNMQQEKNSALEEQCVLNVAVQQLRQGGAAAAVRGPLSGAAAPGDEGFLDGEDGHTLLQQQQQQPLPLQQQMSLEEGLSLGLGVPMGKNVPVSAVSAVAGVIATEDISRYQRTLFRSTRGNAFSFFQSIEQPFTDPKTGQQVHRSVFVVYHQGSSQSLLHEKIKKVAEAFNGQCYEWPQTFREAEDRLQALSDVIKDKEKALAAYEYYFLGEISTLLEVPREGGSSLIEEWRMFCSKEKAIYAALNCFEGHDMTLRCTCWIPKKNEEKVRSILRSMEMEGEDQGSAFLLTEKHLPAAMPPTYFKSTEFTDPSQMLVDTYGVPRYEEANPAFLTSVTFPFLFGVMYGDIGHGGIVFLLGLYLMLFNNRIKLGGGMFSSFLPFRYMLTLMGFFAFYVGFLYNDVFALGVDIFGSKWTEEGAEDLNGSIRMKQVGEDPYPFGIDPAWKGATNELLMTNSIKMKLSVLVAVVHMGVGVIMKGLNALHFNDMLDFFFEFIPQFVFLTVLIGYMNFMVVYKWVTPLTHNKPNLISAIINMCMMGEVKPEDQLYANQQTVERVLLLLIVLTVPVMLLVKPTILVMRKKRADKEAAAAAAKKEQELPQQLLEAGEGAAAASAAAALQQQQHHHQDDQHEGGKDDHEGAGAGDLYIFQMIETIEFVLGTISNTASYLRLWALSLAHQQLSLVFYSQTVVRALELSDNTALVSVVLFFVFALFAFITFGVILCMDLLEVALHALRLQWVEFQNKFFKGDGHKFAPLDFMVVVQAKPSG</sequence>
<dbReference type="GO" id="GO:0000220">
    <property type="term" value="C:vacuolar proton-transporting V-type ATPase, V0 domain"/>
    <property type="evidence" value="ECO:0007669"/>
    <property type="project" value="InterPro"/>
</dbReference>